<sequence length="702" mass="72992">MPSRMPLAEVARAPVPAPGHTMNRRLLGLAAVLLLISTWASAVATYQAAVTLRASNVYAVADTGILLLTRNCSTSAYGSYSTIYMDAASGTQDGQISFGDGSNCVVSGAYSPQQMPAGNTAVSLAFISNGLYVDTAQKLIAQADGCQSAYNGPATLTLSNSGLSYRDGAQVGSIQFTNGICFKACGLTGIYKLTDIATVAVPLQGPSLSNATVSQVYANGGNLTITASGAGTGYWMVQPAYFSVPTKPQIVAGKNGYDATPSASGSVAMAAGSPVTVAISGLMPSTNYSVYFVAKSPTGQTSATPSVVSFSTPSGNAPPIPTPVPTAVPTPNPLVTPTPTTRPPNPSLSNVVIGKTETISLRANRAILSTSVDQDAEGYWMIVPGDTVPSVSLVVAGLDATGKPAPIKGYGPLKANTPINFAITDLQPGRSYTLAFAARNAGGAMALKTTTFQTPYASAPQPPITPDTGWYWNPSEGGRGFSLEANASGNIFLAGFMYDAAGSPIWYVSTLSRDDQNSQFAGDLLYYEGGQHLAGSWHSPSNVTKAGKVSLTPTSKTTGTLKLEGNGLLPQVTNIERFPINNGAVLAPMPGSPQTGWWWNAGEGGRGYFIELQDNYAFIAAYMYDTDGKPAWYVSQDRVMSSTLYQGALAVYGRGQTLGGRYASPVVMTSNAGNIVLKFFSATSGQLILPSGITVAIERYTF</sequence>
<dbReference type="Proteomes" id="UP000192761">
    <property type="component" value="Unassembled WGS sequence"/>
</dbReference>
<evidence type="ECO:0000313" key="2">
    <source>
        <dbReference type="Proteomes" id="UP000192761"/>
    </source>
</evidence>
<evidence type="ECO:0000313" key="1">
    <source>
        <dbReference type="EMBL" id="SMC29601.1"/>
    </source>
</evidence>
<dbReference type="STRING" id="1121001.SAMN02745857_03947"/>
<accession>A0A1W1Y1C0</accession>
<keyword evidence="2" id="KW-1185">Reference proteome</keyword>
<evidence type="ECO:0008006" key="3">
    <source>
        <dbReference type="Google" id="ProtNLM"/>
    </source>
</evidence>
<reference evidence="1 2" key="1">
    <citation type="submission" date="2017-04" db="EMBL/GenBank/DDBJ databases">
        <authorList>
            <person name="Afonso C.L."/>
            <person name="Miller P.J."/>
            <person name="Scott M.A."/>
            <person name="Spackman E."/>
            <person name="Goraichik I."/>
            <person name="Dimitrov K.M."/>
            <person name="Suarez D.L."/>
            <person name="Swayne D.E."/>
        </authorList>
    </citation>
    <scope>NUCLEOTIDE SEQUENCE [LARGE SCALE GENOMIC DNA]</scope>
    <source>
        <strain evidence="1 2">DSM 23236</strain>
    </source>
</reference>
<dbReference type="AlphaFoldDB" id="A0A1W1Y1C0"/>
<name>A0A1W1Y1C0_9NEIS</name>
<dbReference type="EMBL" id="FWXD01000038">
    <property type="protein sequence ID" value="SMC29601.1"/>
    <property type="molecule type" value="Genomic_DNA"/>
</dbReference>
<protein>
    <recommendedName>
        <fullName evidence="3">Fibronectin type-III domain-containing protein</fullName>
    </recommendedName>
</protein>
<gene>
    <name evidence="1" type="ORF">SAMN02745857_03947</name>
</gene>
<organism evidence="1 2">
    <name type="scientific">Andreprevotia lacus DSM 23236</name>
    <dbReference type="NCBI Taxonomy" id="1121001"/>
    <lineage>
        <taxon>Bacteria</taxon>
        <taxon>Pseudomonadati</taxon>
        <taxon>Pseudomonadota</taxon>
        <taxon>Betaproteobacteria</taxon>
        <taxon>Neisseriales</taxon>
        <taxon>Chitinibacteraceae</taxon>
        <taxon>Andreprevotia</taxon>
    </lineage>
</organism>
<proteinExistence type="predicted"/>